<evidence type="ECO:0000259" key="1">
    <source>
        <dbReference type="Pfam" id="PF01396"/>
    </source>
</evidence>
<sequence length="193" mass="21893">MSGKIDHQLFTAHEHALELKACPKCQAEQRLGVLQLRHSKRGSFLGCTLYPSCDFIQPLNQNDGHIVKELGVPCPMCSHELVLRQGRYGMFIGCSDYPQCQHIESLEAERKPETGSLIECPECRQGQLVERKSRIGKTFFACDHYPKCKFSINQVPIKATCEKCGFPLLTEKKFVNGTKRQCGDRKCHHIQSE</sequence>
<dbReference type="InterPro" id="IPR013498">
    <property type="entry name" value="Topo_IA_Znf"/>
</dbReference>
<organism evidence="2 3">
    <name type="scientific">Vibrio ostreicida</name>
    <dbReference type="NCBI Taxonomy" id="526588"/>
    <lineage>
        <taxon>Bacteria</taxon>
        <taxon>Pseudomonadati</taxon>
        <taxon>Pseudomonadota</taxon>
        <taxon>Gammaproteobacteria</taxon>
        <taxon>Vibrionales</taxon>
        <taxon>Vibrionaceae</taxon>
        <taxon>Vibrio</taxon>
    </lineage>
</organism>
<dbReference type="Pfam" id="PF01396">
    <property type="entry name" value="Zn_ribbon_Top1"/>
    <property type="match status" value="3"/>
</dbReference>
<protein>
    <submittedName>
        <fullName evidence="2">Topoisomerase DNA-binding C4 zinc finger domain-containing protein</fullName>
    </submittedName>
</protein>
<keyword evidence="2" id="KW-0238">DNA-binding</keyword>
<proteinExistence type="predicted"/>
<comment type="caution">
    <text evidence="2">The sequence shown here is derived from an EMBL/GenBank/DDBJ whole genome shotgun (WGS) entry which is preliminary data.</text>
</comment>
<evidence type="ECO:0000313" key="3">
    <source>
        <dbReference type="Proteomes" id="UP001238540"/>
    </source>
</evidence>
<dbReference type="Proteomes" id="UP001238540">
    <property type="component" value="Unassembled WGS sequence"/>
</dbReference>
<dbReference type="Gene3D" id="3.30.65.10">
    <property type="entry name" value="Bacterial Topoisomerase I, domain 1"/>
    <property type="match status" value="3"/>
</dbReference>
<dbReference type="PANTHER" id="PTHR42785">
    <property type="entry name" value="DNA TOPOISOMERASE, TYPE IA, CORE"/>
    <property type="match status" value="1"/>
</dbReference>
<feature type="domain" description="DNA topoisomerase type IA zn finger" evidence="1">
    <location>
        <begin position="72"/>
        <end position="107"/>
    </location>
</feature>
<keyword evidence="3" id="KW-1185">Reference proteome</keyword>
<dbReference type="GO" id="GO:0003677">
    <property type="term" value="F:DNA binding"/>
    <property type="evidence" value="ECO:0007669"/>
    <property type="project" value="UniProtKB-KW"/>
</dbReference>
<dbReference type="SUPFAM" id="SSF57783">
    <property type="entry name" value="Zinc beta-ribbon"/>
    <property type="match status" value="2"/>
</dbReference>
<evidence type="ECO:0000313" key="2">
    <source>
        <dbReference type="EMBL" id="MDN3608586.1"/>
    </source>
</evidence>
<feature type="domain" description="DNA topoisomerase type IA zn finger" evidence="1">
    <location>
        <begin position="21"/>
        <end position="62"/>
    </location>
</feature>
<dbReference type="RefSeq" id="WP_076590451.1">
    <property type="nucleotide sequence ID" value="NZ_JABEYA020000028.1"/>
</dbReference>
<name>A0ABT8BQ73_9VIBR</name>
<dbReference type="PANTHER" id="PTHR42785:SF1">
    <property type="entry name" value="DNA TOPOISOMERASE"/>
    <property type="match status" value="1"/>
</dbReference>
<dbReference type="InterPro" id="IPR000380">
    <property type="entry name" value="Topo_IA"/>
</dbReference>
<dbReference type="EMBL" id="JAUFQC010000001">
    <property type="protein sequence ID" value="MDN3608586.1"/>
    <property type="molecule type" value="Genomic_DNA"/>
</dbReference>
<feature type="domain" description="DNA topoisomerase type IA zn finger" evidence="1">
    <location>
        <begin position="119"/>
        <end position="153"/>
    </location>
</feature>
<gene>
    <name evidence="2" type="ORF">QWZ16_02210</name>
</gene>
<reference evidence="3" key="1">
    <citation type="journal article" date="2019" name="Int. J. Syst. Evol. Microbiol.">
        <title>The Global Catalogue of Microorganisms (GCM) 10K type strain sequencing project: providing services to taxonomists for standard genome sequencing and annotation.</title>
        <authorList>
            <consortium name="The Broad Institute Genomics Platform"/>
            <consortium name="The Broad Institute Genome Sequencing Center for Infectious Disease"/>
            <person name="Wu L."/>
            <person name="Ma J."/>
        </authorList>
    </citation>
    <scope>NUCLEOTIDE SEQUENCE [LARGE SCALE GENOMIC DNA]</scope>
    <source>
        <strain evidence="3">CECT 7398</strain>
    </source>
</reference>
<accession>A0ABT8BQ73</accession>